<dbReference type="Proteomes" id="UP000078387">
    <property type="component" value="Unassembled WGS sequence"/>
</dbReference>
<gene>
    <name evidence="2" type="ORF">CL6EHI_059330</name>
</gene>
<organism evidence="2 3">
    <name type="scientific">Entamoeba histolytica</name>
    <dbReference type="NCBI Taxonomy" id="5759"/>
    <lineage>
        <taxon>Eukaryota</taxon>
        <taxon>Amoebozoa</taxon>
        <taxon>Evosea</taxon>
        <taxon>Archamoebae</taxon>
        <taxon>Mastigamoebida</taxon>
        <taxon>Entamoebidae</taxon>
        <taxon>Entamoeba</taxon>
    </lineage>
</organism>
<dbReference type="VEuPathDB" id="AmoebaDB:EHI8A_246570"/>
<dbReference type="VEuPathDB" id="AmoebaDB:KM1_313230"/>
<protein>
    <submittedName>
        <fullName evidence="2">Uncharacterized protein</fullName>
    </submittedName>
</protein>
<dbReference type="VEuPathDB" id="AmoebaDB:EHI5A_230840"/>
<dbReference type="AlphaFoldDB" id="A0A5K1US79"/>
<sequence length="532" mass="62260">MARLKKRTTRRKTSKRPTVRRGRRVYKRRVYRKRRRYYRRRRLLSQPNTVKLKSKLVCSIVEFITIPVRDSLPQILTMAAYPSNNGIAVPVQEAELDFRMIGQKFMTVQSVDTANSILRTEQIALSPPTFVAWNPYLDHNVMGNLWDSYCDMYDYWKFSGVKVKWIPKVKTSVALPYMPKSVATNSSQVAGTGPSTISLVIDPVQRLNAFDYDKDATGLPYYPQVTFNMHVLFEKDNYYSMELPTDPESVVESNVCKDTRYKLKNFDYGPNKPKTYKVYDMTKPFKFYVKPYLEDKVDEITNNQDSTQTGITITDKLDQQISKRKLMRYIKMNGTKKTYPVSNPTNKQKYSYSIQDVAYFDPILFGYFFTANGIEVSDKLTIAKASPPQGNSTLWNGYSLYTTPIISGIGRFELTFYTKFKQIKNKYLISFYLEIKLFLRYFLSPLLFFNLIKNDPYQYYCLLYKILNTEAVIVLPFKQLHPYLKNPWTEDINDRCPIMLVCQDCFWRCTVQGGCEYICNNKYFVKEKTGTD</sequence>
<dbReference type="EMBL" id="BDEQ01000001">
    <property type="protein sequence ID" value="GAT98456.1"/>
    <property type="molecule type" value="Genomic_DNA"/>
</dbReference>
<evidence type="ECO:0000256" key="1">
    <source>
        <dbReference type="SAM" id="MobiDB-lite"/>
    </source>
</evidence>
<evidence type="ECO:0000313" key="2">
    <source>
        <dbReference type="EMBL" id="GAT98456.1"/>
    </source>
</evidence>
<name>A0A5K1US79_ENTHI</name>
<proteinExistence type="predicted"/>
<dbReference type="VEuPathDB" id="AmoebaDB:KM1_311810"/>
<evidence type="ECO:0000313" key="3">
    <source>
        <dbReference type="Proteomes" id="UP000078387"/>
    </source>
</evidence>
<dbReference type="VEuPathDB" id="AmoebaDB:EHI_059330"/>
<accession>A0A5K1US79</accession>
<dbReference type="OMA" id="PPSFIAW"/>
<dbReference type="VEuPathDB" id="AmoebaDB:KM1_321420"/>
<reference evidence="2 3" key="1">
    <citation type="submission" date="2016-05" db="EMBL/GenBank/DDBJ databases">
        <title>First whole genome sequencing of Entamoeba histolytica HM1:IMSS-clone-6.</title>
        <authorList>
            <person name="Mukherjee Avik.K."/>
            <person name="Izumyama S."/>
            <person name="Nakada-Tsukui K."/>
            <person name="Nozaki T."/>
        </authorList>
    </citation>
    <scope>NUCLEOTIDE SEQUENCE [LARGE SCALE GENOMIC DNA]</scope>
    <source>
        <strain evidence="2 3">HM1:IMSS clone 6</strain>
    </source>
</reference>
<feature type="region of interest" description="Disordered" evidence="1">
    <location>
        <begin position="1"/>
        <end position="23"/>
    </location>
</feature>
<comment type="caution">
    <text evidence="2">The sequence shown here is derived from an EMBL/GenBank/DDBJ whole genome shotgun (WGS) entry which is preliminary data.</text>
</comment>